<evidence type="ECO:0000256" key="6">
    <source>
        <dbReference type="ARBA" id="ARBA00023136"/>
    </source>
</evidence>
<feature type="transmembrane region" description="Helical" evidence="8">
    <location>
        <begin position="84"/>
        <end position="105"/>
    </location>
</feature>
<dbReference type="InterPro" id="IPR009318">
    <property type="entry name" value="Gustatory_rcpt"/>
</dbReference>
<dbReference type="Proteomes" id="UP001642540">
    <property type="component" value="Unassembled WGS sequence"/>
</dbReference>
<comment type="similarity">
    <text evidence="2">Belongs to the insect chemoreceptor superfamily. Gustatory receptor (GR) family. Gr5a subfamily.</text>
</comment>
<evidence type="ECO:0000313" key="10">
    <source>
        <dbReference type="Proteomes" id="UP001642540"/>
    </source>
</evidence>
<evidence type="ECO:0000313" key="9">
    <source>
        <dbReference type="EMBL" id="CAL8093427.1"/>
    </source>
</evidence>
<evidence type="ECO:0000256" key="8">
    <source>
        <dbReference type="SAM" id="Phobius"/>
    </source>
</evidence>
<comment type="caution">
    <text evidence="9">The sequence shown here is derived from an EMBL/GenBank/DDBJ whole genome shotgun (WGS) entry which is preliminary data.</text>
</comment>
<keyword evidence="4 8" id="KW-0812">Transmembrane</keyword>
<name>A0ABP1Q8G9_9HEXA</name>
<keyword evidence="7" id="KW-0675">Receptor</keyword>
<proteinExistence type="inferred from homology"/>
<dbReference type="Pfam" id="PF06151">
    <property type="entry name" value="Trehalose_recp"/>
    <property type="match status" value="1"/>
</dbReference>
<reference evidence="9 10" key="1">
    <citation type="submission" date="2024-08" db="EMBL/GenBank/DDBJ databases">
        <authorList>
            <person name="Cucini C."/>
            <person name="Frati F."/>
        </authorList>
    </citation>
    <scope>NUCLEOTIDE SEQUENCE [LARGE SCALE GENOMIC DNA]</scope>
</reference>
<evidence type="ECO:0008006" key="11">
    <source>
        <dbReference type="Google" id="ProtNLM"/>
    </source>
</evidence>
<sequence>MEHSLRTKISNSETSKRVFNYGNSFSTASDIEKISKDNLESEANNDLFKDLRGLFIFGKVIGLIPFSGVMGISSKQLSFRRKSVPSIISHIILGILLLNAIFGVIESIKAEKRNALEIAQSVRATLYFIWGCFMQVSDNYITFLRHGEEFLNIFYRWRSTQIVYSKKDTTLRRDMLIISGAILSSAILENGVLHLEYLNELDSISGEKYSNKTDNLTTLESYYWRSQSHWGNILGYNWALAVLAFIQHKWILYSWNYIDILIAVFARAMYFQFKSLYKVAKTKVLVENNFQLSTTQGESLLGREAWTQIVRDHKKLCQLLELLEDFFSPFVFGSYAINMYYICMQLLDGLTSEISSRSIVHSIYAPWSFLHLIMRTFTVSICCARVNVYAHQIRYIFQECPVEYYQPEVSRLDKRVTSGPDIGFSGLGCFVVTKPFMLSILSVIFTFEIVLLQSVPSAAPSTTCCCPIK</sequence>
<evidence type="ECO:0000256" key="4">
    <source>
        <dbReference type="ARBA" id="ARBA00022692"/>
    </source>
</evidence>
<feature type="transmembrane region" description="Helical" evidence="8">
    <location>
        <begin position="253"/>
        <end position="273"/>
    </location>
</feature>
<feature type="transmembrane region" description="Helical" evidence="8">
    <location>
        <begin position="229"/>
        <end position="246"/>
    </location>
</feature>
<gene>
    <name evidence="9" type="ORF">ODALV1_LOCUS8497</name>
</gene>
<keyword evidence="3" id="KW-1003">Cell membrane</keyword>
<comment type="subcellular location">
    <subcellularLocation>
        <location evidence="1">Cell membrane</location>
        <topology evidence="1">Multi-pass membrane protein</topology>
    </subcellularLocation>
</comment>
<feature type="transmembrane region" description="Helical" evidence="8">
    <location>
        <begin position="54"/>
        <end position="72"/>
    </location>
</feature>
<keyword evidence="6 8" id="KW-0472">Membrane</keyword>
<evidence type="ECO:0000256" key="2">
    <source>
        <dbReference type="ARBA" id="ARBA00005327"/>
    </source>
</evidence>
<dbReference type="PANTHER" id="PTHR21421:SF29">
    <property type="entry name" value="GUSTATORY RECEPTOR 5A FOR TREHALOSE-RELATED"/>
    <property type="match status" value="1"/>
</dbReference>
<evidence type="ECO:0000256" key="3">
    <source>
        <dbReference type="ARBA" id="ARBA00022475"/>
    </source>
</evidence>
<dbReference type="PANTHER" id="PTHR21421">
    <property type="entry name" value="GUSTATORY RECEPTOR"/>
    <property type="match status" value="1"/>
</dbReference>
<organism evidence="9 10">
    <name type="scientific">Orchesella dallaii</name>
    <dbReference type="NCBI Taxonomy" id="48710"/>
    <lineage>
        <taxon>Eukaryota</taxon>
        <taxon>Metazoa</taxon>
        <taxon>Ecdysozoa</taxon>
        <taxon>Arthropoda</taxon>
        <taxon>Hexapoda</taxon>
        <taxon>Collembola</taxon>
        <taxon>Entomobryomorpha</taxon>
        <taxon>Entomobryoidea</taxon>
        <taxon>Orchesellidae</taxon>
        <taxon>Orchesellinae</taxon>
        <taxon>Orchesella</taxon>
    </lineage>
</organism>
<protein>
    <recommendedName>
        <fullName evidence="11">Gustatory receptor</fullName>
    </recommendedName>
</protein>
<evidence type="ECO:0000256" key="7">
    <source>
        <dbReference type="ARBA" id="ARBA00023170"/>
    </source>
</evidence>
<dbReference type="EMBL" id="CAXLJM020000026">
    <property type="protein sequence ID" value="CAL8093427.1"/>
    <property type="molecule type" value="Genomic_DNA"/>
</dbReference>
<keyword evidence="10" id="KW-1185">Reference proteome</keyword>
<evidence type="ECO:0000256" key="5">
    <source>
        <dbReference type="ARBA" id="ARBA00022989"/>
    </source>
</evidence>
<keyword evidence="5 8" id="KW-1133">Transmembrane helix</keyword>
<feature type="transmembrane region" description="Helical" evidence="8">
    <location>
        <begin position="175"/>
        <end position="193"/>
    </location>
</feature>
<accession>A0ABP1Q8G9</accession>
<evidence type="ECO:0000256" key="1">
    <source>
        <dbReference type="ARBA" id="ARBA00004651"/>
    </source>
</evidence>